<dbReference type="Proteomes" id="UP000799764">
    <property type="component" value="Unassembled WGS sequence"/>
</dbReference>
<organism evidence="2 3">
    <name type="scientific">Karstenula rhodostoma CBS 690.94</name>
    <dbReference type="NCBI Taxonomy" id="1392251"/>
    <lineage>
        <taxon>Eukaryota</taxon>
        <taxon>Fungi</taxon>
        <taxon>Dikarya</taxon>
        <taxon>Ascomycota</taxon>
        <taxon>Pezizomycotina</taxon>
        <taxon>Dothideomycetes</taxon>
        <taxon>Pleosporomycetidae</taxon>
        <taxon>Pleosporales</taxon>
        <taxon>Massarineae</taxon>
        <taxon>Didymosphaeriaceae</taxon>
        <taxon>Karstenula</taxon>
    </lineage>
</organism>
<evidence type="ECO:0000313" key="2">
    <source>
        <dbReference type="EMBL" id="KAF2444238.1"/>
    </source>
</evidence>
<dbReference type="AlphaFoldDB" id="A0A9P4PJ28"/>
<dbReference type="OrthoDB" id="66095at2759"/>
<dbReference type="EMBL" id="MU001501">
    <property type="protein sequence ID" value="KAF2444238.1"/>
    <property type="molecule type" value="Genomic_DNA"/>
</dbReference>
<keyword evidence="3" id="KW-1185">Reference proteome</keyword>
<gene>
    <name evidence="2" type="ORF">P171DRAFT_414107</name>
</gene>
<protein>
    <submittedName>
        <fullName evidence="2">Uncharacterized protein</fullName>
    </submittedName>
</protein>
<feature type="region of interest" description="Disordered" evidence="1">
    <location>
        <begin position="19"/>
        <end position="45"/>
    </location>
</feature>
<accession>A0A9P4PJ28</accession>
<sequence>MDMSGVFNLLSARLNSLWSSGDNQTSQTSPSPVRPNRQSRQNEGDAGLSLSYADICVTRAMLKALGLPTELVLEILACAQYEPVIEFTGSRRVVAEALMGAATSAYVCLPAEVLSRNTIRRISSPHVTLKVKEIKFDIKSQDQGWTSENTTGTYNTSSWLEVSILRPGPQFSTLENLPFWTREYDNPQALQDQLSSSEHRLVDERPENASVGPQECEPLAWYLQGNKVAERQHIDYQVVWTPNHCEGNEGAGNGDGFFSVLHEGDSVLVWARAKYPGWRCQVQNIKMTVRYGFNEPS</sequence>
<evidence type="ECO:0000256" key="1">
    <source>
        <dbReference type="SAM" id="MobiDB-lite"/>
    </source>
</evidence>
<name>A0A9P4PJ28_9PLEO</name>
<evidence type="ECO:0000313" key="3">
    <source>
        <dbReference type="Proteomes" id="UP000799764"/>
    </source>
</evidence>
<feature type="compositionally biased region" description="Polar residues" evidence="1">
    <location>
        <begin position="19"/>
        <end position="41"/>
    </location>
</feature>
<proteinExistence type="predicted"/>
<comment type="caution">
    <text evidence="2">The sequence shown here is derived from an EMBL/GenBank/DDBJ whole genome shotgun (WGS) entry which is preliminary data.</text>
</comment>
<reference evidence="2" key="1">
    <citation type="journal article" date="2020" name="Stud. Mycol.">
        <title>101 Dothideomycetes genomes: a test case for predicting lifestyles and emergence of pathogens.</title>
        <authorList>
            <person name="Haridas S."/>
            <person name="Albert R."/>
            <person name="Binder M."/>
            <person name="Bloem J."/>
            <person name="Labutti K."/>
            <person name="Salamov A."/>
            <person name="Andreopoulos B."/>
            <person name="Baker S."/>
            <person name="Barry K."/>
            <person name="Bills G."/>
            <person name="Bluhm B."/>
            <person name="Cannon C."/>
            <person name="Castanera R."/>
            <person name="Culley D."/>
            <person name="Daum C."/>
            <person name="Ezra D."/>
            <person name="Gonzalez J."/>
            <person name="Henrissat B."/>
            <person name="Kuo A."/>
            <person name="Liang C."/>
            <person name="Lipzen A."/>
            <person name="Lutzoni F."/>
            <person name="Magnuson J."/>
            <person name="Mondo S."/>
            <person name="Nolan M."/>
            <person name="Ohm R."/>
            <person name="Pangilinan J."/>
            <person name="Park H.-J."/>
            <person name="Ramirez L."/>
            <person name="Alfaro M."/>
            <person name="Sun H."/>
            <person name="Tritt A."/>
            <person name="Yoshinaga Y."/>
            <person name="Zwiers L.-H."/>
            <person name="Turgeon B."/>
            <person name="Goodwin S."/>
            <person name="Spatafora J."/>
            <person name="Crous P."/>
            <person name="Grigoriev I."/>
        </authorList>
    </citation>
    <scope>NUCLEOTIDE SEQUENCE</scope>
    <source>
        <strain evidence="2">CBS 690.94</strain>
    </source>
</reference>